<feature type="compositionally biased region" description="Low complexity" evidence="1">
    <location>
        <begin position="68"/>
        <end position="86"/>
    </location>
</feature>
<evidence type="ECO:0000313" key="2">
    <source>
        <dbReference type="EMBL" id="OCF61682.1"/>
    </source>
</evidence>
<feature type="compositionally biased region" description="Polar residues" evidence="1">
    <location>
        <begin position="87"/>
        <end position="99"/>
    </location>
</feature>
<feature type="compositionally biased region" description="Low complexity" evidence="1">
    <location>
        <begin position="1"/>
        <end position="26"/>
    </location>
</feature>
<gene>
    <name evidence="2" type="ORF">L486_01340</name>
</gene>
<dbReference type="STRING" id="1331196.A0A1B9J1L7"/>
<feature type="compositionally biased region" description="Polar residues" evidence="1">
    <location>
        <begin position="43"/>
        <end position="59"/>
    </location>
</feature>
<feature type="region of interest" description="Disordered" evidence="1">
    <location>
        <begin position="1"/>
        <end position="173"/>
    </location>
</feature>
<evidence type="ECO:0000256" key="1">
    <source>
        <dbReference type="SAM" id="MobiDB-lite"/>
    </source>
</evidence>
<accession>A0A1B9J1L7</accession>
<name>A0A1B9J1L7_9TREE</name>
<keyword evidence="3" id="KW-1185">Reference proteome</keyword>
<dbReference type="OrthoDB" id="2563344at2759"/>
<evidence type="ECO:0000313" key="3">
    <source>
        <dbReference type="Proteomes" id="UP000092583"/>
    </source>
</evidence>
<reference evidence="2 3" key="1">
    <citation type="submission" date="2013-07" db="EMBL/GenBank/DDBJ databases">
        <title>The Genome Sequence of Kwoniella mangroviensis CBS10435.</title>
        <authorList>
            <consortium name="The Broad Institute Genome Sequencing Platform"/>
            <person name="Cuomo C."/>
            <person name="Litvintseva A."/>
            <person name="Chen Y."/>
            <person name="Heitman J."/>
            <person name="Sun S."/>
            <person name="Springer D."/>
            <person name="Dromer F."/>
            <person name="Young S.K."/>
            <person name="Zeng Q."/>
            <person name="Gargeya S."/>
            <person name="Fitzgerald M."/>
            <person name="Abouelleil A."/>
            <person name="Alvarado L."/>
            <person name="Berlin A.M."/>
            <person name="Chapman S.B."/>
            <person name="Dewar J."/>
            <person name="Goldberg J."/>
            <person name="Griggs A."/>
            <person name="Gujja S."/>
            <person name="Hansen M."/>
            <person name="Howarth C."/>
            <person name="Imamovic A."/>
            <person name="Larimer J."/>
            <person name="McCowan C."/>
            <person name="Murphy C."/>
            <person name="Pearson M."/>
            <person name="Priest M."/>
            <person name="Roberts A."/>
            <person name="Saif S."/>
            <person name="Shea T."/>
            <person name="Sykes S."/>
            <person name="Wortman J."/>
            <person name="Nusbaum C."/>
            <person name="Birren B."/>
        </authorList>
    </citation>
    <scope>NUCLEOTIDE SEQUENCE [LARGE SCALE GENOMIC DNA]</scope>
    <source>
        <strain evidence="2 3">CBS 10435</strain>
    </source>
</reference>
<dbReference type="Proteomes" id="UP000092583">
    <property type="component" value="Unassembled WGS sequence"/>
</dbReference>
<organism evidence="2 3">
    <name type="scientific">Kwoniella mangroviensis CBS 10435</name>
    <dbReference type="NCBI Taxonomy" id="1331196"/>
    <lineage>
        <taxon>Eukaryota</taxon>
        <taxon>Fungi</taxon>
        <taxon>Dikarya</taxon>
        <taxon>Basidiomycota</taxon>
        <taxon>Agaricomycotina</taxon>
        <taxon>Tremellomycetes</taxon>
        <taxon>Tremellales</taxon>
        <taxon>Cryptococcaceae</taxon>
        <taxon>Kwoniella</taxon>
    </lineage>
</organism>
<proteinExistence type="predicted"/>
<protein>
    <submittedName>
        <fullName evidence="2">Uncharacterized protein</fullName>
    </submittedName>
</protein>
<dbReference type="AlphaFoldDB" id="A0A1B9J1L7"/>
<dbReference type="EMBL" id="KI669459">
    <property type="protein sequence ID" value="OCF61682.1"/>
    <property type="molecule type" value="Genomic_DNA"/>
</dbReference>
<sequence>MTTNSTVPSQPIPTSSSSSATAVPLTNENVGPDSLATLEEARNATTSPPIDPSKLNNQPAPLPSPPLHHTTSNGNGSSSHTESNTTLRSPTNETGSTLDSAYLDSGIPIEPSSHPTIAETGVLSQSPSDGPGPKHGQLKRAEKPKSDNGIIKLGSLGGEGLKIKPPTESPTGH</sequence>
<reference evidence="3" key="2">
    <citation type="submission" date="2013-12" db="EMBL/GenBank/DDBJ databases">
        <title>Evolution of pathogenesis and genome organization in the Tremellales.</title>
        <authorList>
            <person name="Cuomo C."/>
            <person name="Litvintseva A."/>
            <person name="Heitman J."/>
            <person name="Chen Y."/>
            <person name="Sun S."/>
            <person name="Springer D."/>
            <person name="Dromer F."/>
            <person name="Young S."/>
            <person name="Zeng Q."/>
            <person name="Chapman S."/>
            <person name="Gujja S."/>
            <person name="Saif S."/>
            <person name="Birren B."/>
        </authorList>
    </citation>
    <scope>NUCLEOTIDE SEQUENCE [LARGE SCALE GENOMIC DNA]</scope>
    <source>
        <strain evidence="3">CBS 10435</strain>
    </source>
</reference>